<dbReference type="GO" id="GO:0016740">
    <property type="term" value="F:transferase activity"/>
    <property type="evidence" value="ECO:0007669"/>
    <property type="project" value="UniProtKB-KW"/>
</dbReference>
<keyword evidence="2" id="KW-1185">Reference proteome</keyword>
<dbReference type="OrthoDB" id="47375at2759"/>
<sequence>MPLPLKPRWGMPHSRVRHLLAACTFILVSYYYVYRSPSFSLGSSKPRDAAGNSTLGFQKIIVMSQRSSWRTRGLQAGAKYCGIDLDTPIQPPLTDEMIAAFQKMGPQDPPLLDSLGQVRNWLSMLDLIKYMVAQNLESALIVEDDVDWDVEIKQEMRRLSDAVREFTRVDEEDKSPYGKAWDVLWIGHCGEPTRNDTRRLEYEDPTATSREKYIGWSGRYMDGITPGHRVVQRSKLTFCSYAMAMSRRGAQKVLKYAGKAEGKSYDMRMQGGCRNKDLSCLVVNPELLHHYIPPAEFGLISTVGDANGDGSKAEEEEFEHVMGATPNILVSARCKALFGSRCPGAGQ</sequence>
<organism evidence="1 2">
    <name type="scientific">Hyaloscypha hepaticicola</name>
    <dbReference type="NCBI Taxonomy" id="2082293"/>
    <lineage>
        <taxon>Eukaryota</taxon>
        <taxon>Fungi</taxon>
        <taxon>Dikarya</taxon>
        <taxon>Ascomycota</taxon>
        <taxon>Pezizomycotina</taxon>
        <taxon>Leotiomycetes</taxon>
        <taxon>Helotiales</taxon>
        <taxon>Hyaloscyphaceae</taxon>
        <taxon>Hyaloscypha</taxon>
    </lineage>
</organism>
<name>A0A2J6QP40_9HELO</name>
<dbReference type="EMBL" id="KZ613465">
    <property type="protein sequence ID" value="PMD28036.1"/>
    <property type="molecule type" value="Genomic_DNA"/>
</dbReference>
<dbReference type="Proteomes" id="UP000235672">
    <property type="component" value="Unassembled WGS sequence"/>
</dbReference>
<dbReference type="AlphaFoldDB" id="A0A2J6QP40"/>
<proteinExistence type="predicted"/>
<evidence type="ECO:0000313" key="2">
    <source>
        <dbReference type="Proteomes" id="UP000235672"/>
    </source>
</evidence>
<accession>A0A2J6QP40</accession>
<evidence type="ECO:0000313" key="1">
    <source>
        <dbReference type="EMBL" id="PMD28036.1"/>
    </source>
</evidence>
<keyword evidence="1" id="KW-0808">Transferase</keyword>
<reference evidence="1 2" key="1">
    <citation type="submission" date="2016-05" db="EMBL/GenBank/DDBJ databases">
        <title>A degradative enzymes factory behind the ericoid mycorrhizal symbiosis.</title>
        <authorList>
            <consortium name="DOE Joint Genome Institute"/>
            <person name="Martino E."/>
            <person name="Morin E."/>
            <person name="Grelet G."/>
            <person name="Kuo A."/>
            <person name="Kohler A."/>
            <person name="Daghino S."/>
            <person name="Barry K."/>
            <person name="Choi C."/>
            <person name="Cichocki N."/>
            <person name="Clum A."/>
            <person name="Copeland A."/>
            <person name="Hainaut M."/>
            <person name="Haridas S."/>
            <person name="Labutti K."/>
            <person name="Lindquist E."/>
            <person name="Lipzen A."/>
            <person name="Khouja H.-R."/>
            <person name="Murat C."/>
            <person name="Ohm R."/>
            <person name="Olson A."/>
            <person name="Spatafora J."/>
            <person name="Veneault-Fourrey C."/>
            <person name="Henrissat B."/>
            <person name="Grigoriev I."/>
            <person name="Martin F."/>
            <person name="Perotto S."/>
        </authorList>
    </citation>
    <scope>NUCLEOTIDE SEQUENCE [LARGE SCALE GENOMIC DNA]</scope>
    <source>
        <strain evidence="1 2">UAMH 7357</strain>
    </source>
</reference>
<dbReference type="STRING" id="1745343.A0A2J6QP40"/>
<gene>
    <name evidence="1" type="ORF">NA56DRAFT_616134</name>
</gene>
<protein>
    <submittedName>
        <fullName evidence="1">Glycosyltransferase family 25 protein</fullName>
    </submittedName>
</protein>